<dbReference type="Proteomes" id="UP000810171">
    <property type="component" value="Unassembled WGS sequence"/>
</dbReference>
<dbReference type="EMBL" id="JACVEW010000019">
    <property type="protein sequence ID" value="MBP0049506.1"/>
    <property type="molecule type" value="Genomic_DNA"/>
</dbReference>
<reference evidence="2 3" key="1">
    <citation type="submission" date="2020-09" db="EMBL/GenBank/DDBJ databases">
        <authorList>
            <person name="Tanuku N.R.S."/>
        </authorList>
    </citation>
    <scope>NUCLEOTIDE SEQUENCE [LARGE SCALE GENOMIC DNA]</scope>
    <source>
        <strain evidence="2 3">AK62</strain>
    </source>
</reference>
<dbReference type="Pfam" id="PF01863">
    <property type="entry name" value="YgjP-like"/>
    <property type="match status" value="1"/>
</dbReference>
<keyword evidence="3" id="KW-1185">Reference proteome</keyword>
<proteinExistence type="predicted"/>
<comment type="caution">
    <text evidence="2">The sequence shown here is derived from an EMBL/GenBank/DDBJ whole genome shotgun (WGS) entry which is preliminary data.</text>
</comment>
<accession>A0ABS3ZCS7</accession>
<dbReference type="PANTHER" id="PTHR30399:SF1">
    <property type="entry name" value="UTP PYROPHOSPHATASE"/>
    <property type="match status" value="1"/>
</dbReference>
<dbReference type="PANTHER" id="PTHR30399">
    <property type="entry name" value="UNCHARACTERIZED PROTEIN YGJP"/>
    <property type="match status" value="1"/>
</dbReference>
<dbReference type="CDD" id="cd07344">
    <property type="entry name" value="M48_yhfN_like"/>
    <property type="match status" value="1"/>
</dbReference>
<name>A0ABS3ZCS7_9GAMM</name>
<evidence type="ECO:0000313" key="3">
    <source>
        <dbReference type="Proteomes" id="UP000810171"/>
    </source>
</evidence>
<organism evidence="2 3">
    <name type="scientific">Marinobacterium alkalitolerans</name>
    <dbReference type="NCBI Taxonomy" id="1542925"/>
    <lineage>
        <taxon>Bacteria</taxon>
        <taxon>Pseudomonadati</taxon>
        <taxon>Pseudomonadota</taxon>
        <taxon>Gammaproteobacteria</taxon>
        <taxon>Oceanospirillales</taxon>
        <taxon>Oceanospirillaceae</taxon>
        <taxon>Marinobacterium</taxon>
    </lineage>
</organism>
<protein>
    <submittedName>
        <fullName evidence="2">M48 family metallopeptidase</fullName>
    </submittedName>
</protein>
<evidence type="ECO:0000259" key="1">
    <source>
        <dbReference type="Pfam" id="PF01863"/>
    </source>
</evidence>
<dbReference type="InterPro" id="IPR053136">
    <property type="entry name" value="UTP_pyrophosphatase-like"/>
</dbReference>
<gene>
    <name evidence="2" type="ORF">H9C73_12235</name>
</gene>
<sequence length="228" mass="27107">MKYSLAYSPRRKTLGLQVKRGEVIVRAPVGVSERQVEAFVRSRRSWIERHLSEQQQVREQYEVRICQQGRVPLAGQWLRLNWYSGASTEVERVDAEQALQVRLSRRIRRPELEVVREQLYRWFREQAETELTQRLEACVAETGLAPARSYIGHWRGRWGQCSSTGEVGLNWRLIQLPLRLQDYVIVHELCHLRHMNHGKGFHRLMARHFPDHRQLAKQMTVYSAWLEW</sequence>
<dbReference type="InterPro" id="IPR002725">
    <property type="entry name" value="YgjP-like_metallopeptidase"/>
</dbReference>
<feature type="domain" description="YgjP-like metallopeptidase" evidence="1">
    <location>
        <begin position="12"/>
        <end position="219"/>
    </location>
</feature>
<evidence type="ECO:0000313" key="2">
    <source>
        <dbReference type="EMBL" id="MBP0049506.1"/>
    </source>
</evidence>
<dbReference type="RefSeq" id="WP_209288115.1">
    <property type="nucleotide sequence ID" value="NZ_JACVEW010000019.1"/>
</dbReference>
<dbReference type="Gene3D" id="3.30.2010.10">
    <property type="entry name" value="Metalloproteases ('zincins'), catalytic domain"/>
    <property type="match status" value="1"/>
</dbReference>